<evidence type="ECO:0000256" key="7">
    <source>
        <dbReference type="SAM" id="Phobius"/>
    </source>
</evidence>
<dbReference type="InterPro" id="IPR003660">
    <property type="entry name" value="HAMP_dom"/>
</dbReference>
<dbReference type="InterPro" id="IPR004090">
    <property type="entry name" value="Chemotax_Me-accpt_rcpt"/>
</dbReference>
<dbReference type="SUPFAM" id="SSF58104">
    <property type="entry name" value="Methyl-accepting chemotaxis protein (MCP) signaling domain"/>
    <property type="match status" value="1"/>
</dbReference>
<dbReference type="SMART" id="SM00304">
    <property type="entry name" value="HAMP"/>
    <property type="match status" value="1"/>
</dbReference>
<dbReference type="PROSITE" id="PS50885">
    <property type="entry name" value="HAMP"/>
    <property type="match status" value="1"/>
</dbReference>
<feature type="domain" description="Methyl-accepting transducer" evidence="8">
    <location>
        <begin position="265"/>
        <end position="480"/>
    </location>
</feature>
<dbReference type="FunFam" id="1.10.287.950:FF:000001">
    <property type="entry name" value="Methyl-accepting chemotaxis sensory transducer"/>
    <property type="match status" value="1"/>
</dbReference>
<dbReference type="GO" id="GO:0006935">
    <property type="term" value="P:chemotaxis"/>
    <property type="evidence" value="ECO:0007669"/>
    <property type="project" value="UniProtKB-KW"/>
</dbReference>
<evidence type="ECO:0000256" key="3">
    <source>
        <dbReference type="ARBA" id="ARBA00029447"/>
    </source>
</evidence>
<dbReference type="GO" id="GO:0005886">
    <property type="term" value="C:plasma membrane"/>
    <property type="evidence" value="ECO:0007669"/>
    <property type="project" value="TreeGrafter"/>
</dbReference>
<organism evidence="10 11">
    <name type="scientific">Cereibacter sphaeroides</name>
    <name type="common">Rhodobacter sphaeroides</name>
    <dbReference type="NCBI Taxonomy" id="1063"/>
    <lineage>
        <taxon>Bacteria</taxon>
        <taxon>Pseudomonadati</taxon>
        <taxon>Pseudomonadota</taxon>
        <taxon>Alphaproteobacteria</taxon>
        <taxon>Rhodobacterales</taxon>
        <taxon>Paracoccaceae</taxon>
        <taxon>Cereibacter</taxon>
    </lineage>
</organism>
<feature type="compositionally biased region" description="Low complexity" evidence="6">
    <location>
        <begin position="284"/>
        <end position="299"/>
    </location>
</feature>
<evidence type="ECO:0000256" key="2">
    <source>
        <dbReference type="ARBA" id="ARBA00022500"/>
    </source>
</evidence>
<dbReference type="AlphaFoldDB" id="A0AAX1UKZ4"/>
<keyword evidence="4" id="KW-0807">Transducer</keyword>
<dbReference type="PROSITE" id="PS50111">
    <property type="entry name" value="CHEMOTAXIS_TRANSDUC_2"/>
    <property type="match status" value="1"/>
</dbReference>
<feature type="region of interest" description="Disordered" evidence="6">
    <location>
        <begin position="515"/>
        <end position="553"/>
    </location>
</feature>
<feature type="coiled-coil region" evidence="5">
    <location>
        <begin position="69"/>
        <end position="96"/>
    </location>
</feature>
<comment type="similarity">
    <text evidence="3">Belongs to the methyl-accepting chemotaxis (MCP) protein family.</text>
</comment>
<evidence type="ECO:0000313" key="11">
    <source>
        <dbReference type="Proteomes" id="UP000266305"/>
    </source>
</evidence>
<gene>
    <name evidence="10" type="ORF">D1114_10350</name>
</gene>
<feature type="region of interest" description="Disordered" evidence="6">
    <location>
        <begin position="272"/>
        <end position="299"/>
    </location>
</feature>
<accession>A0AAX1UKZ4</accession>
<evidence type="ECO:0000256" key="6">
    <source>
        <dbReference type="SAM" id="MobiDB-lite"/>
    </source>
</evidence>
<dbReference type="InterPro" id="IPR004089">
    <property type="entry name" value="MCPsignal_dom"/>
</dbReference>
<keyword evidence="7" id="KW-0472">Membrane</keyword>
<dbReference type="Pfam" id="PF00015">
    <property type="entry name" value="MCPsignal"/>
    <property type="match status" value="1"/>
</dbReference>
<feature type="compositionally biased region" description="Polar residues" evidence="6">
    <location>
        <begin position="272"/>
        <end position="283"/>
    </location>
</feature>
<evidence type="ECO:0000256" key="4">
    <source>
        <dbReference type="PROSITE-ProRule" id="PRU00284"/>
    </source>
</evidence>
<protein>
    <submittedName>
        <fullName evidence="10">HAMP domain-containing protein</fullName>
    </submittedName>
</protein>
<evidence type="ECO:0000313" key="10">
    <source>
        <dbReference type="EMBL" id="RHZ95201.1"/>
    </source>
</evidence>
<dbReference type="EMBL" id="QWGP01000009">
    <property type="protein sequence ID" value="RHZ95201.1"/>
    <property type="molecule type" value="Genomic_DNA"/>
</dbReference>
<keyword evidence="5" id="KW-0175">Coiled coil</keyword>
<dbReference type="SMART" id="SM00283">
    <property type="entry name" value="MA"/>
    <property type="match status" value="1"/>
</dbReference>
<dbReference type="GO" id="GO:0004888">
    <property type="term" value="F:transmembrane signaling receptor activity"/>
    <property type="evidence" value="ECO:0007669"/>
    <property type="project" value="InterPro"/>
</dbReference>
<dbReference type="CDD" id="cd06225">
    <property type="entry name" value="HAMP"/>
    <property type="match status" value="1"/>
</dbReference>
<keyword evidence="7" id="KW-0812">Transmembrane</keyword>
<dbReference type="Pfam" id="PF00672">
    <property type="entry name" value="HAMP"/>
    <property type="match status" value="1"/>
</dbReference>
<evidence type="ECO:0000259" key="8">
    <source>
        <dbReference type="PROSITE" id="PS50111"/>
    </source>
</evidence>
<dbReference type="Proteomes" id="UP000266305">
    <property type="component" value="Unassembled WGS sequence"/>
</dbReference>
<dbReference type="InterPro" id="IPR051310">
    <property type="entry name" value="MCP_chemotaxis"/>
</dbReference>
<dbReference type="Gene3D" id="1.10.287.950">
    <property type="entry name" value="Methyl-accepting chemotaxis protein"/>
    <property type="match status" value="1"/>
</dbReference>
<evidence type="ECO:0000256" key="5">
    <source>
        <dbReference type="SAM" id="Coils"/>
    </source>
</evidence>
<dbReference type="InterPro" id="IPR047347">
    <property type="entry name" value="YvaQ-like_sensor"/>
</dbReference>
<dbReference type="RefSeq" id="WP_119000107.1">
    <property type="nucleotide sequence ID" value="NZ_QWGP01000009.1"/>
</dbReference>
<dbReference type="GO" id="GO:0007165">
    <property type="term" value="P:signal transduction"/>
    <property type="evidence" value="ECO:0007669"/>
    <property type="project" value="UniProtKB-KW"/>
</dbReference>
<comment type="subcellular location">
    <subcellularLocation>
        <location evidence="1">Membrane</location>
    </subcellularLocation>
</comment>
<feature type="domain" description="HAMP" evidence="9">
    <location>
        <begin position="208"/>
        <end position="260"/>
    </location>
</feature>
<reference evidence="10 11" key="1">
    <citation type="submission" date="2018-08" db="EMBL/GenBank/DDBJ databases">
        <title>Draft genome sequence of Rhodobacter sphaeroides FY.</title>
        <authorList>
            <person name="Rayyan A."/>
            <person name="Meyer T.E."/>
            <person name="Kyndt J.A."/>
        </authorList>
    </citation>
    <scope>NUCLEOTIDE SEQUENCE [LARGE SCALE GENOMIC DNA]</scope>
    <source>
        <strain evidence="10 11">FY</strain>
    </source>
</reference>
<keyword evidence="2" id="KW-0145">Chemotaxis</keyword>
<name>A0AAX1UKZ4_CERSP</name>
<evidence type="ECO:0000259" key="9">
    <source>
        <dbReference type="PROSITE" id="PS50885"/>
    </source>
</evidence>
<dbReference type="CDD" id="cd19411">
    <property type="entry name" value="MCP2201-like_sensor"/>
    <property type="match status" value="1"/>
</dbReference>
<dbReference type="PRINTS" id="PR00260">
    <property type="entry name" value="CHEMTRNSDUCR"/>
</dbReference>
<comment type="caution">
    <text evidence="10">The sequence shown here is derived from an EMBL/GenBank/DDBJ whole genome shotgun (WGS) entry which is preliminary data.</text>
</comment>
<sequence length="553" mass="58132">MTIKLKLAATFLAVFLLSGIAGLVAVRDFNHIDAQLTEMIESQVQNTVKVQELNSAQLRLKAAIREHLITRDEGAMRRLEDEMVEARAQQKDAMDALEAATLSPEGRALLDEYTALRKGISEINNKAIEFSKKNDLEGASNLLLDPDYLATQKKREELAAAIVAQQLEALDAAERDVQAGMDQAKKVLIGLLALAGVVGIAAAVWITMSIAGGLRRALDLSKRVAAGDLSAQADARGRDEIAELLKSNNLMVEKLREVVGGVSSVARQVSSGSGEMAATSEQLSQGASEQASATEEASASVEQMAANIKQAADNAMQTERIASKAAEDARASGAAVEEAVGAMRSIADKIMMVQEIARQTDLLALNAAVEAARAGEHGRGFAVVASEVRKLAERSQAAAAEISQLSAGTVRAATGAGEMLNQLVPDIENTSRLVTDISVASRELAAGAQQVATAIQQLDKVTQQNSSASQQLAGGANELSGQAEQLETTVSFFRLSEAAPAPAAPQLRIVEGGRKTPAAVAAPSPSKVTPGGFSFSLDGSDDDLDRAFQRQGR</sequence>
<feature type="transmembrane region" description="Helical" evidence="7">
    <location>
        <begin position="187"/>
        <end position="214"/>
    </location>
</feature>
<dbReference type="PANTHER" id="PTHR43531:SF11">
    <property type="entry name" value="METHYL-ACCEPTING CHEMOTAXIS PROTEIN 3"/>
    <property type="match status" value="1"/>
</dbReference>
<proteinExistence type="inferred from homology"/>
<feature type="compositionally biased region" description="Low complexity" evidence="6">
    <location>
        <begin position="515"/>
        <end position="538"/>
    </location>
</feature>
<evidence type="ECO:0000256" key="1">
    <source>
        <dbReference type="ARBA" id="ARBA00004370"/>
    </source>
</evidence>
<keyword evidence="7" id="KW-1133">Transmembrane helix</keyword>
<dbReference type="PANTHER" id="PTHR43531">
    <property type="entry name" value="PROTEIN ICFG"/>
    <property type="match status" value="1"/>
</dbReference>
<dbReference type="InterPro" id="IPR024478">
    <property type="entry name" value="HlyB_4HB_MCP"/>
</dbReference>
<dbReference type="Pfam" id="PF12729">
    <property type="entry name" value="4HB_MCP_1"/>
    <property type="match status" value="1"/>
</dbReference>